<dbReference type="Pfam" id="PF00994">
    <property type="entry name" value="MoCF_biosynth"/>
    <property type="match status" value="1"/>
</dbReference>
<dbReference type="GO" id="GO:0061598">
    <property type="term" value="F:molybdopterin adenylyltransferase activity"/>
    <property type="evidence" value="ECO:0007669"/>
    <property type="project" value="UniProtKB-EC"/>
</dbReference>
<evidence type="ECO:0000256" key="3">
    <source>
        <dbReference type="ARBA" id="ARBA00013491"/>
    </source>
</evidence>
<proteinExistence type="predicted"/>
<evidence type="ECO:0000256" key="5">
    <source>
        <dbReference type="ARBA" id="ARBA00051131"/>
    </source>
</evidence>
<feature type="domain" description="MoaB/Mog" evidence="7">
    <location>
        <begin position="26"/>
        <end position="168"/>
    </location>
</feature>
<dbReference type="InterPro" id="IPR051920">
    <property type="entry name" value="MPT_Adenylyltrnsfr/MoaC-Rel"/>
</dbReference>
<dbReference type="PANTHER" id="PTHR43764">
    <property type="entry name" value="MOLYBDENUM COFACTOR BIOSYNTHESIS"/>
    <property type="match status" value="1"/>
</dbReference>
<dbReference type="Proteomes" id="UP000236728">
    <property type="component" value="Unassembled WGS sequence"/>
</dbReference>
<evidence type="ECO:0000256" key="2">
    <source>
        <dbReference type="ARBA" id="ARBA00012509"/>
    </source>
</evidence>
<name>A0A1H6A5N3_9BACT</name>
<gene>
    <name evidence="8" type="ORF">SAMN05421819_2909</name>
</gene>
<dbReference type="UniPathway" id="UPA00344"/>
<keyword evidence="4" id="KW-0501">Molybdenum cofactor biosynthesis</keyword>
<dbReference type="EMBL" id="FNVA01000005">
    <property type="protein sequence ID" value="SEG43355.1"/>
    <property type="molecule type" value="Genomic_DNA"/>
</dbReference>
<evidence type="ECO:0000256" key="6">
    <source>
        <dbReference type="ARBA" id="ARBA00058212"/>
    </source>
</evidence>
<evidence type="ECO:0000259" key="7">
    <source>
        <dbReference type="SMART" id="SM00852"/>
    </source>
</evidence>
<evidence type="ECO:0000313" key="9">
    <source>
        <dbReference type="Proteomes" id="UP000236728"/>
    </source>
</evidence>
<comment type="function">
    <text evidence="6">Catalyzes the adenylation of molybdopterin as part of the biosynthesis of the molybdenum-cofactor.</text>
</comment>
<dbReference type="RefSeq" id="WP_103933791.1">
    <property type="nucleotide sequence ID" value="NZ_FNVA01000005.1"/>
</dbReference>
<dbReference type="GO" id="GO:0006777">
    <property type="term" value="P:Mo-molybdopterin cofactor biosynthetic process"/>
    <property type="evidence" value="ECO:0007669"/>
    <property type="project" value="UniProtKB-KW"/>
</dbReference>
<organism evidence="8 9">
    <name type="scientific">Bryocella elongata</name>
    <dbReference type="NCBI Taxonomy" id="863522"/>
    <lineage>
        <taxon>Bacteria</taxon>
        <taxon>Pseudomonadati</taxon>
        <taxon>Acidobacteriota</taxon>
        <taxon>Terriglobia</taxon>
        <taxon>Terriglobales</taxon>
        <taxon>Acidobacteriaceae</taxon>
        <taxon>Bryocella</taxon>
    </lineage>
</organism>
<dbReference type="OrthoDB" id="9784492at2"/>
<dbReference type="SUPFAM" id="SSF53218">
    <property type="entry name" value="Molybdenum cofactor biosynthesis proteins"/>
    <property type="match status" value="1"/>
</dbReference>
<dbReference type="NCBIfam" id="TIGR00177">
    <property type="entry name" value="molyb_syn"/>
    <property type="match status" value="1"/>
</dbReference>
<dbReference type="InterPro" id="IPR001453">
    <property type="entry name" value="MoaB/Mog_dom"/>
</dbReference>
<keyword evidence="9" id="KW-1185">Reference proteome</keyword>
<dbReference type="PROSITE" id="PS01078">
    <property type="entry name" value="MOCF_BIOSYNTHESIS_1"/>
    <property type="match status" value="1"/>
</dbReference>
<dbReference type="EC" id="2.7.7.75" evidence="2"/>
<accession>A0A1H6A5N3</accession>
<dbReference type="PANTHER" id="PTHR43764:SF1">
    <property type="entry name" value="MOLYBDOPTERIN MOLYBDOTRANSFERASE"/>
    <property type="match status" value="1"/>
</dbReference>
<dbReference type="AlphaFoldDB" id="A0A1H6A5N3"/>
<dbReference type="SMART" id="SM00852">
    <property type="entry name" value="MoCF_biosynth"/>
    <property type="match status" value="1"/>
</dbReference>
<comment type="catalytic activity">
    <reaction evidence="5">
        <text>molybdopterin + ATP + H(+) = adenylyl-molybdopterin + diphosphate</text>
        <dbReference type="Rhea" id="RHEA:31331"/>
        <dbReference type="ChEBI" id="CHEBI:15378"/>
        <dbReference type="ChEBI" id="CHEBI:30616"/>
        <dbReference type="ChEBI" id="CHEBI:33019"/>
        <dbReference type="ChEBI" id="CHEBI:58698"/>
        <dbReference type="ChEBI" id="CHEBI:62727"/>
        <dbReference type="EC" id="2.7.7.75"/>
    </reaction>
</comment>
<comment type="pathway">
    <text evidence="1">Cofactor biosynthesis; molybdopterin biosynthesis.</text>
</comment>
<reference evidence="8 9" key="1">
    <citation type="submission" date="2016-10" db="EMBL/GenBank/DDBJ databases">
        <authorList>
            <person name="de Groot N.N."/>
        </authorList>
    </citation>
    <scope>NUCLEOTIDE SEQUENCE [LARGE SCALE GENOMIC DNA]</scope>
    <source>
        <strain evidence="8 9">DSM 22489</strain>
    </source>
</reference>
<evidence type="ECO:0000256" key="1">
    <source>
        <dbReference type="ARBA" id="ARBA00005046"/>
    </source>
</evidence>
<protein>
    <recommendedName>
        <fullName evidence="3">Molybdopterin adenylyltransferase</fullName>
        <ecNumber evidence="2">2.7.7.75</ecNumber>
    </recommendedName>
</protein>
<dbReference type="InterPro" id="IPR036425">
    <property type="entry name" value="MoaB/Mog-like_dom_sf"/>
</dbReference>
<dbReference type="CDD" id="cd00886">
    <property type="entry name" value="MogA_MoaB"/>
    <property type="match status" value="1"/>
</dbReference>
<evidence type="ECO:0000313" key="8">
    <source>
        <dbReference type="EMBL" id="SEG43355.1"/>
    </source>
</evidence>
<dbReference type="Gene3D" id="3.40.980.10">
    <property type="entry name" value="MoaB/Mog-like domain"/>
    <property type="match status" value="1"/>
</dbReference>
<evidence type="ECO:0000256" key="4">
    <source>
        <dbReference type="ARBA" id="ARBA00023150"/>
    </source>
</evidence>
<dbReference type="InterPro" id="IPR008284">
    <property type="entry name" value="MoCF_biosynth_CS"/>
</dbReference>
<sequence>MDSHADTSQPSSLDLASGPLSGRKAIVITASDRCFAGTQEDVSGPAIETMLRESGAQVIERMVLPDDRHVLEEGLKAAASHAELVLTTGGTGLASRDVTPEATLAVATRLVPGLAELIRREGVRETPMASLGRGVAVCLGATLVVNLPGSPAGAKHALGVILPLLPHALDLLAGHTDHAHQG</sequence>